<keyword evidence="1" id="KW-0472">Membrane</keyword>
<dbReference type="AlphaFoldDB" id="A0A2T0TZD0"/>
<keyword evidence="3" id="KW-0675">Receptor</keyword>
<organism evidence="3 4">
    <name type="scientific">Arcticibacter pallidicorallinus</name>
    <dbReference type="NCBI Taxonomy" id="1259464"/>
    <lineage>
        <taxon>Bacteria</taxon>
        <taxon>Pseudomonadati</taxon>
        <taxon>Bacteroidota</taxon>
        <taxon>Sphingobacteriia</taxon>
        <taxon>Sphingobacteriales</taxon>
        <taxon>Sphingobacteriaceae</taxon>
        <taxon>Arcticibacter</taxon>
    </lineage>
</organism>
<accession>A0A2T0TZD0</accession>
<sequence>MSFPPMRWIYAIPQKFKIACVLGSIIFCITIFTLLETRNINNINKAVLSIYEDRLIPATDLFFLAEVSYQKRDQLESYLESSDPSSILISKQLAKQNDRIEALIRKYEKTYLVDEELVHFNGLKNNLKEYLALEKEIVDLSTHNSKEAAKSAFYNRAVASHHKMMDHLSKLTRIQSNVGATLVSSLKNDVAKSDLISNLQLIVCIITGLLIIAIIFAAKVTSVKSDKYNLN</sequence>
<evidence type="ECO:0000259" key="2">
    <source>
        <dbReference type="Pfam" id="PF12729"/>
    </source>
</evidence>
<reference evidence="3 4" key="1">
    <citation type="submission" date="2018-03" db="EMBL/GenBank/DDBJ databases">
        <title>Genomic Encyclopedia of Type Strains, Phase III (KMG-III): the genomes of soil and plant-associated and newly described type strains.</title>
        <authorList>
            <person name="Whitman W."/>
        </authorList>
    </citation>
    <scope>NUCLEOTIDE SEQUENCE [LARGE SCALE GENOMIC DNA]</scope>
    <source>
        <strain evidence="3 4">CGMCC 1.9313</strain>
    </source>
</reference>
<feature type="domain" description="Chemotaxis methyl-accepting receptor HlyB-like 4HB MCP" evidence="2">
    <location>
        <begin position="17"/>
        <end position="184"/>
    </location>
</feature>
<feature type="transmembrane region" description="Helical" evidence="1">
    <location>
        <begin position="16"/>
        <end position="35"/>
    </location>
</feature>
<dbReference type="EMBL" id="PVTH01000008">
    <property type="protein sequence ID" value="PRY50918.1"/>
    <property type="molecule type" value="Genomic_DNA"/>
</dbReference>
<comment type="caution">
    <text evidence="3">The sequence shown here is derived from an EMBL/GenBank/DDBJ whole genome shotgun (WGS) entry which is preliminary data.</text>
</comment>
<feature type="transmembrane region" description="Helical" evidence="1">
    <location>
        <begin position="195"/>
        <end position="218"/>
    </location>
</feature>
<keyword evidence="4" id="KW-1185">Reference proteome</keyword>
<gene>
    <name evidence="3" type="ORF">B0I27_108126</name>
</gene>
<proteinExistence type="predicted"/>
<evidence type="ECO:0000256" key="1">
    <source>
        <dbReference type="SAM" id="Phobius"/>
    </source>
</evidence>
<protein>
    <submittedName>
        <fullName evidence="3">Chemoreceptor-like protein with four helix bundle sensory module</fullName>
    </submittedName>
</protein>
<name>A0A2T0TZD0_9SPHI</name>
<keyword evidence="1" id="KW-1133">Transmembrane helix</keyword>
<evidence type="ECO:0000313" key="3">
    <source>
        <dbReference type="EMBL" id="PRY50918.1"/>
    </source>
</evidence>
<keyword evidence="1" id="KW-0812">Transmembrane</keyword>
<evidence type="ECO:0000313" key="4">
    <source>
        <dbReference type="Proteomes" id="UP000238034"/>
    </source>
</evidence>
<dbReference type="Proteomes" id="UP000238034">
    <property type="component" value="Unassembled WGS sequence"/>
</dbReference>
<dbReference type="Pfam" id="PF12729">
    <property type="entry name" value="4HB_MCP_1"/>
    <property type="match status" value="1"/>
</dbReference>
<dbReference type="InterPro" id="IPR024478">
    <property type="entry name" value="HlyB_4HB_MCP"/>
</dbReference>